<feature type="domain" description="E2F/DP family winged-helix DNA-binding" evidence="7">
    <location>
        <begin position="38"/>
        <end position="107"/>
    </location>
</feature>
<comment type="similarity">
    <text evidence="1 5">Belongs to the E2F/DP family.</text>
</comment>
<dbReference type="Proteomes" id="UP001177023">
    <property type="component" value="Unassembled WGS sequence"/>
</dbReference>
<dbReference type="SUPFAM" id="SSF46785">
    <property type="entry name" value="Winged helix' DNA-binding domain"/>
    <property type="match status" value="2"/>
</dbReference>
<dbReference type="GO" id="GO:0000978">
    <property type="term" value="F:RNA polymerase II cis-regulatory region sequence-specific DNA binding"/>
    <property type="evidence" value="ECO:0007669"/>
    <property type="project" value="InterPro"/>
</dbReference>
<feature type="region of interest" description="Disordered" evidence="6">
    <location>
        <begin position="458"/>
        <end position="479"/>
    </location>
</feature>
<dbReference type="InterPro" id="IPR003316">
    <property type="entry name" value="E2F_WHTH_DNA-bd_dom"/>
</dbReference>
<evidence type="ECO:0000256" key="2">
    <source>
        <dbReference type="ARBA" id="ARBA00023015"/>
    </source>
</evidence>
<name>A0AA36D5U0_9BILA</name>
<evidence type="ECO:0000313" key="8">
    <source>
        <dbReference type="EMBL" id="CAJ0581430.1"/>
    </source>
</evidence>
<dbReference type="InterPro" id="IPR036388">
    <property type="entry name" value="WH-like_DNA-bd_sf"/>
</dbReference>
<dbReference type="GO" id="GO:0090575">
    <property type="term" value="C:RNA polymerase II transcription regulator complex"/>
    <property type="evidence" value="ECO:0007669"/>
    <property type="project" value="TreeGrafter"/>
</dbReference>
<evidence type="ECO:0000256" key="4">
    <source>
        <dbReference type="ARBA" id="ARBA00023163"/>
    </source>
</evidence>
<organism evidence="8 9">
    <name type="scientific">Mesorhabditis spiculigera</name>
    <dbReference type="NCBI Taxonomy" id="96644"/>
    <lineage>
        <taxon>Eukaryota</taxon>
        <taxon>Metazoa</taxon>
        <taxon>Ecdysozoa</taxon>
        <taxon>Nematoda</taxon>
        <taxon>Chromadorea</taxon>
        <taxon>Rhabditida</taxon>
        <taxon>Rhabditina</taxon>
        <taxon>Rhabditomorpha</taxon>
        <taxon>Rhabditoidea</taxon>
        <taxon>Rhabditidae</taxon>
        <taxon>Mesorhabditinae</taxon>
        <taxon>Mesorhabditis</taxon>
    </lineage>
</organism>
<comment type="caution">
    <text evidence="8">The sequence shown here is derived from an EMBL/GenBank/DDBJ whole genome shotgun (WGS) entry which is preliminary data.</text>
</comment>
<evidence type="ECO:0000259" key="7">
    <source>
        <dbReference type="SMART" id="SM01372"/>
    </source>
</evidence>
<evidence type="ECO:0000256" key="3">
    <source>
        <dbReference type="ARBA" id="ARBA00023125"/>
    </source>
</evidence>
<sequence length="554" mass="62087">MFSNSDITLPEPKNEPEENEPEADETESEDGQEDRVSRKEKSLGLLCQRFLLAMKAETEANKTMTVHLESVARKMNVEKRRIYDIVNVMEALEAMSKTNKSFYIWHGLHALPKLMADLQKEAAEEKLPERILRVEQAMCSFTELGSGQARDTVGSFLQIPDATTVIPPLTPTQRSESEQEKKAKTICRDRNTRNSLAQLCRRFLMVLLCNPKTARKVSLDVASTVLIKDPETEGFEPPSRSRCRRLYDIANVLVAIGLIKKVHYLFGTKKIPLFVYSGPEPDENGIFDESVCFTQQPLLSPASCPQTPLQKQSQGNLACKRSQSDFDLANASKLPKFGNDYRMDSMMQLAELADRERKRIEAEAKMMQRPKPQNILLNPTLSPLPSYLGVSPVNNQNKTPLLYQQYSPMSMSAGSSPKPQQPQFQPIVLPKPPTWIPTAQNMQFFRNLALAQRAQMMMRPSTSQEEQKPDCIPTPATSASQYSRHSVSSILGVASPSSGLKSMDTEKAMEDVKTKLDHLDTSPFQFVPQRKPLAGLQGKSPAKKPFGKSSFTNC</sequence>
<dbReference type="FunFam" id="1.10.10.10:FF:000832">
    <property type="entry name" value="E2F-like (Mammalian transcription factor)"/>
    <property type="match status" value="1"/>
</dbReference>
<feature type="compositionally biased region" description="Acidic residues" evidence="6">
    <location>
        <begin position="17"/>
        <end position="32"/>
    </location>
</feature>
<evidence type="ECO:0000256" key="1">
    <source>
        <dbReference type="ARBA" id="ARBA00010940"/>
    </source>
</evidence>
<dbReference type="AlphaFoldDB" id="A0AA36D5U0"/>
<evidence type="ECO:0000256" key="5">
    <source>
        <dbReference type="RuleBase" id="RU003796"/>
    </source>
</evidence>
<accession>A0AA36D5U0</accession>
<gene>
    <name evidence="8" type="ORF">MSPICULIGERA_LOCUS19590</name>
</gene>
<dbReference type="GO" id="GO:0000981">
    <property type="term" value="F:DNA-binding transcription factor activity, RNA polymerase II-specific"/>
    <property type="evidence" value="ECO:0007669"/>
    <property type="project" value="TreeGrafter"/>
</dbReference>
<feature type="domain" description="E2F/DP family winged-helix DNA-binding" evidence="7">
    <location>
        <begin position="191"/>
        <end position="278"/>
    </location>
</feature>
<reference evidence="8" key="1">
    <citation type="submission" date="2023-06" db="EMBL/GenBank/DDBJ databases">
        <authorList>
            <person name="Delattre M."/>
        </authorList>
    </citation>
    <scope>NUCLEOTIDE SEQUENCE</scope>
    <source>
        <strain evidence="8">AF72</strain>
    </source>
</reference>
<dbReference type="SMART" id="SM01372">
    <property type="entry name" value="E2F_TDP"/>
    <property type="match status" value="2"/>
</dbReference>
<feature type="non-terminal residue" evidence="8">
    <location>
        <position position="554"/>
    </location>
</feature>
<feature type="region of interest" description="Disordered" evidence="6">
    <location>
        <begin position="1"/>
        <end position="40"/>
    </location>
</feature>
<proteinExistence type="inferred from homology"/>
<dbReference type="FunFam" id="1.10.10.10:FF:000629">
    <property type="entry name" value="Transcription factor E2F/dimerization partner"/>
    <property type="match status" value="1"/>
</dbReference>
<evidence type="ECO:0000313" key="9">
    <source>
        <dbReference type="Proteomes" id="UP001177023"/>
    </source>
</evidence>
<keyword evidence="5" id="KW-0539">Nucleus</keyword>
<keyword evidence="4 5" id="KW-0804">Transcription</keyword>
<keyword evidence="3 5" id="KW-0238">DNA-binding</keyword>
<dbReference type="InterPro" id="IPR015633">
    <property type="entry name" value="E2F"/>
</dbReference>
<evidence type="ECO:0000256" key="6">
    <source>
        <dbReference type="SAM" id="MobiDB-lite"/>
    </source>
</evidence>
<dbReference type="PANTHER" id="PTHR12081">
    <property type="entry name" value="TRANSCRIPTION FACTOR E2F"/>
    <property type="match status" value="1"/>
</dbReference>
<dbReference type="PANTHER" id="PTHR12081:SF7">
    <property type="entry name" value="TRANSCRIPTION FACTOR EFL-3"/>
    <property type="match status" value="1"/>
</dbReference>
<dbReference type="Pfam" id="PF02319">
    <property type="entry name" value="WHD_E2F_TDP"/>
    <property type="match status" value="2"/>
</dbReference>
<dbReference type="EMBL" id="CATQJA010002663">
    <property type="protein sequence ID" value="CAJ0581430.1"/>
    <property type="molecule type" value="Genomic_DNA"/>
</dbReference>
<keyword evidence="2 5" id="KW-0805">Transcription regulation</keyword>
<feature type="region of interest" description="Disordered" evidence="6">
    <location>
        <begin position="521"/>
        <end position="554"/>
    </location>
</feature>
<protein>
    <recommendedName>
        <fullName evidence="7">E2F/DP family winged-helix DNA-binding domain-containing protein</fullName>
    </recommendedName>
</protein>
<keyword evidence="9" id="KW-1185">Reference proteome</keyword>
<comment type="subcellular location">
    <subcellularLocation>
        <location evidence="5">Nucleus</location>
    </subcellularLocation>
</comment>
<dbReference type="InterPro" id="IPR036390">
    <property type="entry name" value="WH_DNA-bd_sf"/>
</dbReference>
<dbReference type="Gene3D" id="1.10.10.10">
    <property type="entry name" value="Winged helix-like DNA-binding domain superfamily/Winged helix DNA-binding domain"/>
    <property type="match status" value="2"/>
</dbReference>